<protein>
    <submittedName>
        <fullName evidence="9">Glycoside hydrolase family 43 protein</fullName>
    </submittedName>
</protein>
<comment type="caution">
    <text evidence="9">The sequence shown here is derived from an EMBL/GenBank/DDBJ whole genome shotgun (WGS) entry which is preliminary data.</text>
</comment>
<dbReference type="Gene3D" id="2.115.10.20">
    <property type="entry name" value="Glycosyl hydrolase domain, family 43"/>
    <property type="match status" value="1"/>
</dbReference>
<dbReference type="Pfam" id="PF17851">
    <property type="entry name" value="GH43_C2"/>
    <property type="match status" value="1"/>
</dbReference>
<feature type="signal peptide" evidence="7">
    <location>
        <begin position="1"/>
        <end position="20"/>
    </location>
</feature>
<dbReference type="InterPro" id="IPR006710">
    <property type="entry name" value="Glyco_hydro_43"/>
</dbReference>
<evidence type="ECO:0000256" key="4">
    <source>
        <dbReference type="PIRSR" id="PIRSR606710-1"/>
    </source>
</evidence>
<name>A0A5C5TZI9_9GAMM</name>
<organism evidence="9 10">
    <name type="scientific">Luteimonas marina</name>
    <dbReference type="NCBI Taxonomy" id="488485"/>
    <lineage>
        <taxon>Bacteria</taxon>
        <taxon>Pseudomonadati</taxon>
        <taxon>Pseudomonadota</taxon>
        <taxon>Gammaproteobacteria</taxon>
        <taxon>Lysobacterales</taxon>
        <taxon>Lysobacteraceae</taxon>
        <taxon>Luteimonas</taxon>
    </lineage>
</organism>
<keyword evidence="7" id="KW-0732">Signal</keyword>
<evidence type="ECO:0000256" key="3">
    <source>
        <dbReference type="ARBA" id="ARBA00023295"/>
    </source>
</evidence>
<dbReference type="InterPro" id="IPR051795">
    <property type="entry name" value="Glycosyl_Hydrlase_43"/>
</dbReference>
<proteinExistence type="inferred from homology"/>
<comment type="similarity">
    <text evidence="1 6">Belongs to the glycosyl hydrolase 43 family.</text>
</comment>
<feature type="site" description="Important for catalytic activity, responsible for pKa modulation of the active site Glu and correct orientation of both the proton donor and substrate" evidence="5">
    <location>
        <position position="166"/>
    </location>
</feature>
<dbReference type="SUPFAM" id="SSF49899">
    <property type="entry name" value="Concanavalin A-like lectins/glucanases"/>
    <property type="match status" value="1"/>
</dbReference>
<feature type="chain" id="PRO_5023143573" evidence="7">
    <location>
        <begin position="21"/>
        <end position="562"/>
    </location>
</feature>
<keyword evidence="3 6" id="KW-0326">Glycosidase</keyword>
<accession>A0A5C5TZI9</accession>
<gene>
    <name evidence="9" type="ORF">FQY83_12460</name>
</gene>
<evidence type="ECO:0000256" key="5">
    <source>
        <dbReference type="PIRSR" id="PIRSR606710-2"/>
    </source>
</evidence>
<dbReference type="InterPro" id="IPR023296">
    <property type="entry name" value="Glyco_hydro_beta-prop_sf"/>
</dbReference>
<keyword evidence="2 6" id="KW-0378">Hydrolase</keyword>
<dbReference type="InterPro" id="IPR013320">
    <property type="entry name" value="ConA-like_dom_sf"/>
</dbReference>
<dbReference type="GO" id="GO:0004553">
    <property type="term" value="F:hydrolase activity, hydrolyzing O-glycosyl compounds"/>
    <property type="evidence" value="ECO:0007669"/>
    <property type="project" value="InterPro"/>
</dbReference>
<dbReference type="OrthoDB" id="9801455at2"/>
<dbReference type="Gene3D" id="2.60.120.200">
    <property type="match status" value="1"/>
</dbReference>
<reference evidence="9 10" key="1">
    <citation type="journal article" date="2008" name="Int. J. Syst. Evol. Microbiol.">
        <title>Luteimonas marina sp. nov., isolated from seawater.</title>
        <authorList>
            <person name="Baik K.S."/>
            <person name="Park S.C."/>
            <person name="Kim M.S."/>
            <person name="Kim E.M."/>
            <person name="Park C."/>
            <person name="Chun J."/>
            <person name="Seong C.N."/>
        </authorList>
    </citation>
    <scope>NUCLEOTIDE SEQUENCE [LARGE SCALE GENOMIC DNA]</scope>
    <source>
        <strain evidence="9 10">FR1330</strain>
    </source>
</reference>
<evidence type="ECO:0000313" key="9">
    <source>
        <dbReference type="EMBL" id="TWT19166.1"/>
    </source>
</evidence>
<dbReference type="EMBL" id="VOHK01000005">
    <property type="protein sequence ID" value="TWT19166.1"/>
    <property type="molecule type" value="Genomic_DNA"/>
</dbReference>
<feature type="active site" description="Proton acceptor" evidence="4">
    <location>
        <position position="55"/>
    </location>
</feature>
<dbReference type="Pfam" id="PF04616">
    <property type="entry name" value="Glyco_hydro_43"/>
    <property type="match status" value="1"/>
</dbReference>
<feature type="active site" description="Proton donor" evidence="4">
    <location>
        <position position="231"/>
    </location>
</feature>
<dbReference type="GO" id="GO:0005975">
    <property type="term" value="P:carbohydrate metabolic process"/>
    <property type="evidence" value="ECO:0007669"/>
    <property type="project" value="InterPro"/>
</dbReference>
<evidence type="ECO:0000313" key="10">
    <source>
        <dbReference type="Proteomes" id="UP000319980"/>
    </source>
</evidence>
<evidence type="ECO:0000256" key="6">
    <source>
        <dbReference type="RuleBase" id="RU361187"/>
    </source>
</evidence>
<evidence type="ECO:0000256" key="7">
    <source>
        <dbReference type="SAM" id="SignalP"/>
    </source>
</evidence>
<evidence type="ECO:0000256" key="2">
    <source>
        <dbReference type="ARBA" id="ARBA00022801"/>
    </source>
</evidence>
<feature type="domain" description="Beta-xylosidase C-terminal Concanavalin A-like" evidence="8">
    <location>
        <begin position="375"/>
        <end position="558"/>
    </location>
</feature>
<dbReference type="RefSeq" id="WP_146388282.1">
    <property type="nucleotide sequence ID" value="NZ_VOHK01000005.1"/>
</dbReference>
<keyword evidence="10" id="KW-1185">Reference proteome</keyword>
<dbReference type="InterPro" id="IPR041542">
    <property type="entry name" value="GH43_C2"/>
</dbReference>
<dbReference type="SUPFAM" id="SSF75005">
    <property type="entry name" value="Arabinanase/levansucrase/invertase"/>
    <property type="match status" value="1"/>
</dbReference>
<dbReference type="AlphaFoldDB" id="A0A5C5TZI9"/>
<dbReference type="PANTHER" id="PTHR42812">
    <property type="entry name" value="BETA-XYLOSIDASE"/>
    <property type="match status" value="1"/>
</dbReference>
<dbReference type="PANTHER" id="PTHR42812:SF12">
    <property type="entry name" value="BETA-XYLOSIDASE-RELATED"/>
    <property type="match status" value="1"/>
</dbReference>
<dbReference type="Proteomes" id="UP000319980">
    <property type="component" value="Unassembled WGS sequence"/>
</dbReference>
<evidence type="ECO:0000256" key="1">
    <source>
        <dbReference type="ARBA" id="ARBA00009865"/>
    </source>
</evidence>
<evidence type="ECO:0000259" key="8">
    <source>
        <dbReference type="Pfam" id="PF17851"/>
    </source>
</evidence>
<dbReference type="CDD" id="cd18617">
    <property type="entry name" value="GH43_XynB-like"/>
    <property type="match status" value="1"/>
</dbReference>
<sequence length="562" mass="61327">MKTRAAALLLACLAATGVDAGEAVFVDVHYRGDDGGPVPGETQYRNPVIAGFYPDPSAIRVGDDFYLVASSFGYFPGLPLFHSTDLVSWRQIGNAIDRPGQMPYGDGEALTRGLFAATISHRDGRFYIANTCFYCPGRGMGNFVITAEDPAGPWSDPAWLDFNGIDPSLFFDDDGRAWLVHNDVPEGEMRYDGHRAIWLRGFDAETLALTGEAIQLVDAGVHPQSNPEHVEGPHLFRRGDWYYLTAAEGGTGEQHAQMVWRSRAVTGPYEAWPGNPTLTQRDLDRARRDPVTSTGHAQFIALRDGSWWAVFLATRPYRGNQYNLGRETFLLPVEWRDDWPLILPRGARVPMVAQRPALPRSAQPRPTTGPMAWTERFDAKVLPPQWLMLDPPKDAWFATGDGGLRITPSSTPLGGHGGGQPAYLGHRLQHHNATIAATLDPAALDAGELAGLALLQNEDHHYVAGIERAGRGATLVLLRRAGSDEPEAGRELARVPLPSVPDHISLRLRLAAPRLDVDYALTPDDWKPLASGLDASLLSVDTAGGFIGNTFGPYAVQRDGQP</sequence>